<accession>A0A9Q1KAL5</accession>
<comment type="caution">
    <text evidence="9">The sequence shown here is derived from an EMBL/GenBank/DDBJ whole genome shotgun (WGS) entry which is preliminary data.</text>
</comment>
<evidence type="ECO:0000259" key="8">
    <source>
        <dbReference type="Pfam" id="PF04377"/>
    </source>
</evidence>
<evidence type="ECO:0000256" key="4">
    <source>
        <dbReference type="ARBA" id="ARBA00022786"/>
    </source>
</evidence>
<feature type="region of interest" description="Disordered" evidence="6">
    <location>
        <begin position="223"/>
        <end position="243"/>
    </location>
</feature>
<evidence type="ECO:0000313" key="10">
    <source>
        <dbReference type="Proteomes" id="UP001153076"/>
    </source>
</evidence>
<feature type="region of interest" description="Disordered" evidence="6">
    <location>
        <begin position="113"/>
        <end position="145"/>
    </location>
</feature>
<evidence type="ECO:0000256" key="2">
    <source>
        <dbReference type="ARBA" id="ARBA00012025"/>
    </source>
</evidence>
<gene>
    <name evidence="9" type="ORF">Cgig2_001760</name>
</gene>
<evidence type="ECO:0000256" key="6">
    <source>
        <dbReference type="SAM" id="MobiDB-lite"/>
    </source>
</evidence>
<reference evidence="9" key="1">
    <citation type="submission" date="2022-04" db="EMBL/GenBank/DDBJ databases">
        <title>Carnegiea gigantea Genome sequencing and assembly v2.</title>
        <authorList>
            <person name="Copetti D."/>
            <person name="Sanderson M.J."/>
            <person name="Burquez A."/>
            <person name="Wojciechowski M.F."/>
        </authorList>
    </citation>
    <scope>NUCLEOTIDE SEQUENCE</scope>
    <source>
        <strain evidence="9">SGP5-SGP5p</strain>
        <tissue evidence="9">Aerial part</tissue>
    </source>
</reference>
<comment type="similarity">
    <text evidence="1">Belongs to the R-transferase family.</text>
</comment>
<evidence type="ECO:0000259" key="7">
    <source>
        <dbReference type="Pfam" id="PF04376"/>
    </source>
</evidence>
<feature type="domain" description="N-end rule aminoacyl transferase C-terminal" evidence="8">
    <location>
        <begin position="334"/>
        <end position="476"/>
    </location>
</feature>
<dbReference type="OrthoDB" id="74183at2759"/>
<dbReference type="SUPFAM" id="SSF55729">
    <property type="entry name" value="Acyl-CoA N-acyltransferases (Nat)"/>
    <property type="match status" value="1"/>
</dbReference>
<dbReference type="PIRSF" id="PIRSF037207">
    <property type="entry name" value="ATE1_euk"/>
    <property type="match status" value="1"/>
</dbReference>
<dbReference type="Pfam" id="PF04377">
    <property type="entry name" value="ATE_C"/>
    <property type="match status" value="1"/>
</dbReference>
<dbReference type="GO" id="GO:0004057">
    <property type="term" value="F:arginyl-tRNA--protein transferase activity"/>
    <property type="evidence" value="ECO:0007669"/>
    <property type="project" value="UniProtKB-EC"/>
</dbReference>
<dbReference type="Pfam" id="PF04376">
    <property type="entry name" value="ATE_N"/>
    <property type="match status" value="1"/>
</dbReference>
<name>A0A9Q1KAL5_9CARY</name>
<dbReference type="AlphaFoldDB" id="A0A9Q1KAL5"/>
<dbReference type="PANTHER" id="PTHR21367:SF1">
    <property type="entry name" value="ARGINYL-TRNA--PROTEIN TRANSFERASE 1"/>
    <property type="match status" value="1"/>
</dbReference>
<evidence type="ECO:0000256" key="3">
    <source>
        <dbReference type="ARBA" id="ARBA00022679"/>
    </source>
</evidence>
<feature type="domain" description="N-end aminoacyl transferase N-terminal" evidence="7">
    <location>
        <begin position="51"/>
        <end position="92"/>
    </location>
</feature>
<protein>
    <recommendedName>
        <fullName evidence="2">arginyltransferase</fullName>
        <ecNumber evidence="2">2.3.2.8</ecNumber>
    </recommendedName>
</protein>
<dbReference type="EC" id="2.3.2.8" evidence="2"/>
<dbReference type="GO" id="GO:0005737">
    <property type="term" value="C:cytoplasm"/>
    <property type="evidence" value="ECO:0007669"/>
    <property type="project" value="TreeGrafter"/>
</dbReference>
<dbReference type="InterPro" id="IPR016181">
    <property type="entry name" value="Acyl_CoA_acyltransferase"/>
</dbReference>
<evidence type="ECO:0000313" key="9">
    <source>
        <dbReference type="EMBL" id="KAJ8439420.1"/>
    </source>
</evidence>
<dbReference type="PANTHER" id="PTHR21367">
    <property type="entry name" value="ARGININE-TRNA-PROTEIN TRANSFERASE 1"/>
    <property type="match status" value="1"/>
</dbReference>
<keyword evidence="10" id="KW-1185">Reference proteome</keyword>
<organism evidence="9 10">
    <name type="scientific">Carnegiea gigantea</name>
    <dbReference type="NCBI Taxonomy" id="171969"/>
    <lineage>
        <taxon>Eukaryota</taxon>
        <taxon>Viridiplantae</taxon>
        <taxon>Streptophyta</taxon>
        <taxon>Embryophyta</taxon>
        <taxon>Tracheophyta</taxon>
        <taxon>Spermatophyta</taxon>
        <taxon>Magnoliopsida</taxon>
        <taxon>eudicotyledons</taxon>
        <taxon>Gunneridae</taxon>
        <taxon>Pentapetalae</taxon>
        <taxon>Caryophyllales</taxon>
        <taxon>Cactineae</taxon>
        <taxon>Cactaceae</taxon>
        <taxon>Cactoideae</taxon>
        <taxon>Echinocereeae</taxon>
        <taxon>Carnegiea</taxon>
    </lineage>
</organism>
<evidence type="ECO:0000256" key="5">
    <source>
        <dbReference type="ARBA" id="ARBA00023315"/>
    </source>
</evidence>
<keyword evidence="3" id="KW-0808">Transferase</keyword>
<feature type="compositionally biased region" description="Basic and acidic residues" evidence="6">
    <location>
        <begin position="301"/>
        <end position="312"/>
    </location>
</feature>
<keyword evidence="4" id="KW-0833">Ubl conjugation pathway</keyword>
<feature type="region of interest" description="Disordered" evidence="6">
    <location>
        <begin position="1"/>
        <end position="22"/>
    </location>
</feature>
<proteinExistence type="inferred from homology"/>
<dbReference type="InterPro" id="IPR007472">
    <property type="entry name" value="N-end_Aminoacyl_Trfase_C"/>
</dbReference>
<sequence>MELGAADGGAWRRVGGADGQPVRGHRATLRGLRRAGSQALRGIGADRGRGDLLDRGWRRSGCYLYKPEMETRCCPAYTIRLRAKDFIPSKEQLRVARRMQRYLDGIWDGKTQEPIDKSNDSQSCAGVDESSSLPEESLATKTKQNTKEQEIMNYLSEQLGLATHLFVKRGDVPCDIQFPKGFVKKVSQTKKKWFVEGAEDLLYTSNCSFQIAAMLRRTKLDRNEDSLPGSKKQSSDVNGSLSDISPKNIAEELTDALQRLVRIPALSIRACNGHINFYSTAKDVCSDKENQSVAPSNKSSIKHESKGCSVEPEKSQKKKKVLEIHLKRTCFDPEEFALYRKYQIQVHNDKPEEVTESSYRSFLIDTPLIFVRPTGDDSVPSCGFGSFHQQYRIDGKLIAVGVIDILPKCVSSKYLFWDPDLAFLSLGKFSALQEIQWVKQNQRQCPSLEYYYLGYYIHSCSKMRYKAAYWPSELLCPLHYEGEGGAKQQVLGKNAGLQEEHGTFTATGKGEICDAPLEYITGWVLFDIAKPLLDRKKYAVLSDYANAQNVGSLLTEGPTKTSDMLCDDLDDGDLNDACVDRDAKILDSDSELSEAELYHESSNLASVPNDVGNILLGLNGARVQYKDLQADLDPDFRNHFENRLSRYFKLVGPQLSERMVYSVI</sequence>
<dbReference type="Proteomes" id="UP001153076">
    <property type="component" value="Unassembled WGS sequence"/>
</dbReference>
<feature type="compositionally biased region" description="Polar residues" evidence="6">
    <location>
        <begin position="120"/>
        <end position="143"/>
    </location>
</feature>
<evidence type="ECO:0000256" key="1">
    <source>
        <dbReference type="ARBA" id="ARBA00009991"/>
    </source>
</evidence>
<keyword evidence="5" id="KW-0012">Acyltransferase</keyword>
<dbReference type="InterPro" id="IPR017137">
    <property type="entry name" value="Arg-tRNA-P_Trfase_1_euk"/>
</dbReference>
<dbReference type="InterPro" id="IPR030700">
    <property type="entry name" value="N-end_Aminoacyl_Trfase"/>
</dbReference>
<dbReference type="InterPro" id="IPR007471">
    <property type="entry name" value="N-end_Aminoacyl_Trfase_N"/>
</dbReference>
<feature type="compositionally biased region" description="Polar residues" evidence="6">
    <location>
        <begin position="231"/>
        <end position="243"/>
    </location>
</feature>
<feature type="region of interest" description="Disordered" evidence="6">
    <location>
        <begin position="290"/>
        <end position="312"/>
    </location>
</feature>
<dbReference type="EMBL" id="JAKOGI010000220">
    <property type="protein sequence ID" value="KAJ8439420.1"/>
    <property type="molecule type" value="Genomic_DNA"/>
</dbReference>